<dbReference type="Gene3D" id="1.20.1050.10">
    <property type="match status" value="1"/>
</dbReference>
<organism evidence="3 4">
    <name type="scientific">Haliangium ochraceum (strain DSM 14365 / JCM 11303 / SMP-2)</name>
    <dbReference type="NCBI Taxonomy" id="502025"/>
    <lineage>
        <taxon>Bacteria</taxon>
        <taxon>Pseudomonadati</taxon>
        <taxon>Myxococcota</taxon>
        <taxon>Polyangia</taxon>
        <taxon>Haliangiales</taxon>
        <taxon>Kofleriaceae</taxon>
        <taxon>Haliangium</taxon>
    </lineage>
</organism>
<dbReference type="CDD" id="cd00570">
    <property type="entry name" value="GST_N_family"/>
    <property type="match status" value="1"/>
</dbReference>
<protein>
    <submittedName>
        <fullName evidence="3">Glutathione S-transferase domain protein</fullName>
    </submittedName>
</protein>
<dbReference type="PROSITE" id="PS50405">
    <property type="entry name" value="GST_CTER"/>
    <property type="match status" value="1"/>
</dbReference>
<dbReference type="STRING" id="502025.Hoch_6850"/>
<dbReference type="Pfam" id="PF13417">
    <property type="entry name" value="GST_N_3"/>
    <property type="match status" value="1"/>
</dbReference>
<reference evidence="3 4" key="1">
    <citation type="journal article" date="2010" name="Stand. Genomic Sci.">
        <title>Complete genome sequence of Haliangium ochraceum type strain (SMP-2).</title>
        <authorList>
            <consortium name="US DOE Joint Genome Institute (JGI-PGF)"/>
            <person name="Ivanova N."/>
            <person name="Daum C."/>
            <person name="Lang E."/>
            <person name="Abt B."/>
            <person name="Kopitz M."/>
            <person name="Saunders E."/>
            <person name="Lapidus A."/>
            <person name="Lucas S."/>
            <person name="Glavina Del Rio T."/>
            <person name="Nolan M."/>
            <person name="Tice H."/>
            <person name="Copeland A."/>
            <person name="Cheng J.F."/>
            <person name="Chen F."/>
            <person name="Bruce D."/>
            <person name="Goodwin L."/>
            <person name="Pitluck S."/>
            <person name="Mavromatis K."/>
            <person name="Pati A."/>
            <person name="Mikhailova N."/>
            <person name="Chen A."/>
            <person name="Palaniappan K."/>
            <person name="Land M."/>
            <person name="Hauser L."/>
            <person name="Chang Y.J."/>
            <person name="Jeffries C.D."/>
            <person name="Detter J.C."/>
            <person name="Brettin T."/>
            <person name="Rohde M."/>
            <person name="Goker M."/>
            <person name="Bristow J."/>
            <person name="Markowitz V."/>
            <person name="Eisen J.A."/>
            <person name="Hugenholtz P."/>
            <person name="Kyrpides N.C."/>
            <person name="Klenk H.P."/>
        </authorList>
    </citation>
    <scope>NUCLEOTIDE SEQUENCE [LARGE SCALE GENOMIC DNA]</scope>
    <source>
        <strain evidence="4">DSM 14365 / CIP 107738 / JCM 11303 / AJ 13395 / SMP-2</strain>
    </source>
</reference>
<dbReference type="HOGENOM" id="CLU_011226_5_3_7"/>
<dbReference type="InterPro" id="IPR036282">
    <property type="entry name" value="Glutathione-S-Trfase_C_sf"/>
</dbReference>
<dbReference type="PROSITE" id="PS50404">
    <property type="entry name" value="GST_NTER"/>
    <property type="match status" value="1"/>
</dbReference>
<dbReference type="RefSeq" id="WP_012831906.1">
    <property type="nucleotide sequence ID" value="NC_013440.1"/>
</dbReference>
<dbReference type="InterPro" id="IPR004045">
    <property type="entry name" value="Glutathione_S-Trfase_N"/>
</dbReference>
<dbReference type="InterPro" id="IPR010987">
    <property type="entry name" value="Glutathione-S-Trfase_C-like"/>
</dbReference>
<evidence type="ECO:0000259" key="1">
    <source>
        <dbReference type="PROSITE" id="PS50404"/>
    </source>
</evidence>
<dbReference type="GO" id="GO:0016740">
    <property type="term" value="F:transferase activity"/>
    <property type="evidence" value="ECO:0007669"/>
    <property type="project" value="UniProtKB-KW"/>
</dbReference>
<feature type="domain" description="GST C-terminal" evidence="2">
    <location>
        <begin position="83"/>
        <end position="213"/>
    </location>
</feature>
<dbReference type="KEGG" id="hoh:Hoch_6850"/>
<dbReference type="eggNOG" id="COG0625">
    <property type="taxonomic scope" value="Bacteria"/>
</dbReference>
<evidence type="ECO:0000313" key="3">
    <source>
        <dbReference type="EMBL" id="ACY19314.1"/>
    </source>
</evidence>
<keyword evidence="4" id="KW-1185">Reference proteome</keyword>
<accession>D0LUJ1</accession>
<dbReference type="PANTHER" id="PTHR44051:SF8">
    <property type="entry name" value="GLUTATHIONE S-TRANSFERASE GSTA"/>
    <property type="match status" value="1"/>
</dbReference>
<sequence length="213" mass="23901">MIKIHGAHISPFVRKACLVLLEKGIPYEVSMVNPFAPPDDFRKLSPLGKVPVLQDEFVTLADSSCIAAYIERRFPEPALYPESPSDYGRALFYEEYADTQLAMTLGQAFIHRVIKPIILKQEGDEQAVQASLTKVPAIFDYLSDELGDREFITGDRVSVADLAIATHFVSWIYSRVSLDAERWPKLAAYVQRMHARPSFQTVLAQEKALIEGA</sequence>
<dbReference type="EMBL" id="CP001804">
    <property type="protein sequence ID" value="ACY19314.1"/>
    <property type="molecule type" value="Genomic_DNA"/>
</dbReference>
<dbReference type="OrthoDB" id="9797500at2"/>
<proteinExistence type="predicted"/>
<name>D0LUJ1_HALO1</name>
<dbReference type="InterPro" id="IPR036249">
    <property type="entry name" value="Thioredoxin-like_sf"/>
</dbReference>
<feature type="domain" description="GST N-terminal" evidence="1">
    <location>
        <begin position="1"/>
        <end position="78"/>
    </location>
</feature>
<dbReference type="AlphaFoldDB" id="D0LUJ1"/>
<dbReference type="SUPFAM" id="SSF52833">
    <property type="entry name" value="Thioredoxin-like"/>
    <property type="match status" value="1"/>
</dbReference>
<dbReference type="InterPro" id="IPR004046">
    <property type="entry name" value="GST_C"/>
</dbReference>
<dbReference type="Proteomes" id="UP000001880">
    <property type="component" value="Chromosome"/>
</dbReference>
<dbReference type="SFLD" id="SFLDG00358">
    <property type="entry name" value="Main_(cytGST)"/>
    <property type="match status" value="1"/>
</dbReference>
<dbReference type="Pfam" id="PF00043">
    <property type="entry name" value="GST_C"/>
    <property type="match status" value="1"/>
</dbReference>
<dbReference type="SUPFAM" id="SSF47616">
    <property type="entry name" value="GST C-terminal domain-like"/>
    <property type="match status" value="1"/>
</dbReference>
<keyword evidence="3" id="KW-0808">Transferase</keyword>
<dbReference type="InterPro" id="IPR040079">
    <property type="entry name" value="Glutathione_S-Trfase"/>
</dbReference>
<gene>
    <name evidence="3" type="ordered locus">Hoch_6850</name>
</gene>
<evidence type="ECO:0000259" key="2">
    <source>
        <dbReference type="PROSITE" id="PS50405"/>
    </source>
</evidence>
<dbReference type="SFLD" id="SFLDS00019">
    <property type="entry name" value="Glutathione_Transferase_(cytos"/>
    <property type="match status" value="1"/>
</dbReference>
<dbReference type="PANTHER" id="PTHR44051">
    <property type="entry name" value="GLUTATHIONE S-TRANSFERASE-RELATED"/>
    <property type="match status" value="1"/>
</dbReference>
<dbReference type="Gene3D" id="3.40.30.10">
    <property type="entry name" value="Glutaredoxin"/>
    <property type="match status" value="1"/>
</dbReference>
<evidence type="ECO:0000313" key="4">
    <source>
        <dbReference type="Proteomes" id="UP000001880"/>
    </source>
</evidence>